<keyword evidence="4" id="KW-0560">Oxidoreductase</keyword>
<dbReference type="Gene3D" id="3.50.50.100">
    <property type="match status" value="1"/>
</dbReference>
<dbReference type="SUPFAM" id="SSF51905">
    <property type="entry name" value="FAD/NAD(P)-binding domain"/>
    <property type="match status" value="1"/>
</dbReference>
<dbReference type="GO" id="GO:0004174">
    <property type="term" value="F:electron-transferring-flavoprotein dehydrogenase activity"/>
    <property type="evidence" value="ECO:0007669"/>
    <property type="project" value="TreeGrafter"/>
</dbReference>
<protein>
    <recommendedName>
        <fullName evidence="5">FAD/NAD(P)-binding domain-containing protein</fullName>
    </recommendedName>
</protein>
<keyword evidence="3" id="KW-0274">FAD</keyword>
<proteinExistence type="inferred from homology"/>
<dbReference type="PRINTS" id="PR00411">
    <property type="entry name" value="PNDRDTASEI"/>
</dbReference>
<dbReference type="EMBL" id="KN817634">
    <property type="protein sequence ID" value="KJA15813.1"/>
    <property type="molecule type" value="Genomic_DNA"/>
</dbReference>
<comment type="similarity">
    <text evidence="1">Belongs to the FAD-dependent oxidoreductase family.</text>
</comment>
<name>A0A0D2LY59_HYPSF</name>
<evidence type="ECO:0000256" key="2">
    <source>
        <dbReference type="ARBA" id="ARBA00022630"/>
    </source>
</evidence>
<organism evidence="6 7">
    <name type="scientific">Hypholoma sublateritium (strain FD-334 SS-4)</name>
    <dbReference type="NCBI Taxonomy" id="945553"/>
    <lineage>
        <taxon>Eukaryota</taxon>
        <taxon>Fungi</taxon>
        <taxon>Dikarya</taxon>
        <taxon>Basidiomycota</taxon>
        <taxon>Agaricomycotina</taxon>
        <taxon>Agaricomycetes</taxon>
        <taxon>Agaricomycetidae</taxon>
        <taxon>Agaricales</taxon>
        <taxon>Agaricineae</taxon>
        <taxon>Strophariaceae</taxon>
        <taxon>Hypholoma</taxon>
    </lineage>
</organism>
<dbReference type="PANTHER" id="PTHR43735:SF3">
    <property type="entry name" value="FERROPTOSIS SUPPRESSOR PROTEIN 1"/>
    <property type="match status" value="1"/>
</dbReference>
<dbReference type="OrthoDB" id="202203at2759"/>
<keyword evidence="7" id="KW-1185">Reference proteome</keyword>
<evidence type="ECO:0000313" key="6">
    <source>
        <dbReference type="EMBL" id="KJA15813.1"/>
    </source>
</evidence>
<dbReference type="PANTHER" id="PTHR43735">
    <property type="entry name" value="APOPTOSIS-INDUCING FACTOR 1"/>
    <property type="match status" value="1"/>
</dbReference>
<dbReference type="GO" id="GO:0005737">
    <property type="term" value="C:cytoplasm"/>
    <property type="evidence" value="ECO:0007669"/>
    <property type="project" value="TreeGrafter"/>
</dbReference>
<keyword evidence="2" id="KW-0285">Flavoprotein</keyword>
<dbReference type="GO" id="GO:0050660">
    <property type="term" value="F:flavin adenine dinucleotide binding"/>
    <property type="evidence" value="ECO:0007669"/>
    <property type="project" value="TreeGrafter"/>
</dbReference>
<dbReference type="Pfam" id="PF07992">
    <property type="entry name" value="Pyr_redox_2"/>
    <property type="match status" value="1"/>
</dbReference>
<accession>A0A0D2LY59</accession>
<evidence type="ECO:0000256" key="3">
    <source>
        <dbReference type="ARBA" id="ARBA00022827"/>
    </source>
</evidence>
<feature type="domain" description="FAD/NAD(P)-binding" evidence="5">
    <location>
        <begin position="8"/>
        <end position="291"/>
    </location>
</feature>
<dbReference type="OMA" id="VDANFTN"/>
<dbReference type="STRING" id="945553.A0A0D2LY59"/>
<sequence>MSSPSKQNIVIVGGGFAGLNAWKALSARLDATQHNLVLVTSRPYFTYYPGTARMVTTAEGKLEDVVLMPLSEARYNTGNKKLIIASVTSVVEQGSVGGYLDLDNGDKVDYSVLVLASGTTYEGPFSIPDTKSGAVAFITSWRERFAKANDIVLVGGGAVGLELAGEIKDLSPSKNVTIVHGQALLLNESYPESWRASVAKSFGSRGIDFILGDYVDDLEIKEGYVTTRSGKRIKADLAVTTRGGRPSTKFVASLGDDVLSASGTVKITPTLQVVGHPRIFAAGDIIEWKEQRQAGAKSPAHALVIAHNTLVLLGATKKAAIQYKGTKELILLVNGKNGGAGYFPILWGVTIGNWLASLIKSRSLLVGYTKKTFGFD</sequence>
<dbReference type="Proteomes" id="UP000054270">
    <property type="component" value="Unassembled WGS sequence"/>
</dbReference>
<evidence type="ECO:0000256" key="1">
    <source>
        <dbReference type="ARBA" id="ARBA00006442"/>
    </source>
</evidence>
<dbReference type="PRINTS" id="PR00368">
    <property type="entry name" value="FADPNR"/>
</dbReference>
<gene>
    <name evidence="6" type="ORF">HYPSUDRAFT_1066992</name>
</gene>
<evidence type="ECO:0000259" key="5">
    <source>
        <dbReference type="Pfam" id="PF07992"/>
    </source>
</evidence>
<dbReference type="InterPro" id="IPR023753">
    <property type="entry name" value="FAD/NAD-binding_dom"/>
</dbReference>
<dbReference type="AlphaFoldDB" id="A0A0D2LY59"/>
<evidence type="ECO:0000313" key="7">
    <source>
        <dbReference type="Proteomes" id="UP000054270"/>
    </source>
</evidence>
<dbReference type="InterPro" id="IPR036188">
    <property type="entry name" value="FAD/NAD-bd_sf"/>
</dbReference>
<evidence type="ECO:0000256" key="4">
    <source>
        <dbReference type="ARBA" id="ARBA00023002"/>
    </source>
</evidence>
<reference evidence="7" key="1">
    <citation type="submission" date="2014-04" db="EMBL/GenBank/DDBJ databases">
        <title>Evolutionary Origins and Diversification of the Mycorrhizal Mutualists.</title>
        <authorList>
            <consortium name="DOE Joint Genome Institute"/>
            <consortium name="Mycorrhizal Genomics Consortium"/>
            <person name="Kohler A."/>
            <person name="Kuo A."/>
            <person name="Nagy L.G."/>
            <person name="Floudas D."/>
            <person name="Copeland A."/>
            <person name="Barry K.W."/>
            <person name="Cichocki N."/>
            <person name="Veneault-Fourrey C."/>
            <person name="LaButti K."/>
            <person name="Lindquist E.A."/>
            <person name="Lipzen A."/>
            <person name="Lundell T."/>
            <person name="Morin E."/>
            <person name="Murat C."/>
            <person name="Riley R."/>
            <person name="Ohm R."/>
            <person name="Sun H."/>
            <person name="Tunlid A."/>
            <person name="Henrissat B."/>
            <person name="Grigoriev I.V."/>
            <person name="Hibbett D.S."/>
            <person name="Martin F."/>
        </authorList>
    </citation>
    <scope>NUCLEOTIDE SEQUENCE [LARGE SCALE GENOMIC DNA]</scope>
    <source>
        <strain evidence="7">FD-334 SS-4</strain>
    </source>
</reference>